<dbReference type="EMBL" id="BAWF01000005">
    <property type="protein sequence ID" value="GAF42961.1"/>
    <property type="molecule type" value="Genomic_DNA"/>
</dbReference>
<dbReference type="PANTHER" id="PTHR33055:SF16">
    <property type="entry name" value="TRANSPOSASE FOR INSERTION SEQUENCE ELEMENT IS1547"/>
    <property type="match status" value="1"/>
</dbReference>
<keyword evidence="3" id="KW-1185">Reference proteome</keyword>
<accession>X0PZ13</accession>
<evidence type="ECO:0000259" key="1">
    <source>
        <dbReference type="Pfam" id="PF02371"/>
    </source>
</evidence>
<dbReference type="InterPro" id="IPR047650">
    <property type="entry name" value="Transpos_IS110"/>
</dbReference>
<dbReference type="GO" id="GO:0004803">
    <property type="term" value="F:transposase activity"/>
    <property type="evidence" value="ECO:0007669"/>
    <property type="project" value="InterPro"/>
</dbReference>
<dbReference type="Proteomes" id="UP000019491">
    <property type="component" value="Unassembled WGS sequence"/>
</dbReference>
<dbReference type="Pfam" id="PF02371">
    <property type="entry name" value="Transposase_20"/>
    <property type="match status" value="1"/>
</dbReference>
<feature type="domain" description="Transposase IS116/IS110/IS902 C-terminal" evidence="1">
    <location>
        <begin position="83"/>
        <end position="162"/>
    </location>
</feature>
<gene>
    <name evidence="2" type="ORF">RW1_005_00660</name>
</gene>
<reference evidence="2 3" key="1">
    <citation type="submission" date="2014-02" db="EMBL/GenBank/DDBJ databases">
        <title>Whole genome shotgun sequence of Rhodococcus wratislaviensis NBRC 100605.</title>
        <authorList>
            <person name="Hosoyama A."/>
            <person name="Tsuchikane K."/>
            <person name="Yoshida I."/>
            <person name="Ohji S."/>
            <person name="Ichikawa N."/>
            <person name="Yamazoe A."/>
            <person name="Fujita N."/>
        </authorList>
    </citation>
    <scope>NUCLEOTIDE SEQUENCE [LARGE SCALE GENOMIC DNA]</scope>
    <source>
        <strain evidence="2 3">NBRC 100605</strain>
    </source>
</reference>
<proteinExistence type="predicted"/>
<comment type="caution">
    <text evidence="2">The sequence shown here is derived from an EMBL/GenBank/DDBJ whole genome shotgun (WGS) entry which is preliminary data.</text>
</comment>
<organism evidence="2 3">
    <name type="scientific">Rhodococcus wratislaviensis NBRC 100605</name>
    <dbReference type="NCBI Taxonomy" id="1219028"/>
    <lineage>
        <taxon>Bacteria</taxon>
        <taxon>Bacillati</taxon>
        <taxon>Actinomycetota</taxon>
        <taxon>Actinomycetes</taxon>
        <taxon>Mycobacteriales</taxon>
        <taxon>Nocardiaceae</taxon>
        <taxon>Rhodococcus</taxon>
    </lineage>
</organism>
<name>X0PZ13_RHOWR</name>
<dbReference type="OrthoDB" id="4337860at2"/>
<dbReference type="GO" id="GO:0003677">
    <property type="term" value="F:DNA binding"/>
    <property type="evidence" value="ECO:0007669"/>
    <property type="project" value="InterPro"/>
</dbReference>
<evidence type="ECO:0000313" key="3">
    <source>
        <dbReference type="Proteomes" id="UP000019491"/>
    </source>
</evidence>
<dbReference type="AlphaFoldDB" id="X0PZ13"/>
<dbReference type="GO" id="GO:0006313">
    <property type="term" value="P:DNA transposition"/>
    <property type="evidence" value="ECO:0007669"/>
    <property type="project" value="InterPro"/>
</dbReference>
<dbReference type="PANTHER" id="PTHR33055">
    <property type="entry name" value="TRANSPOSASE FOR INSERTION SEQUENCE ELEMENT IS1111A"/>
    <property type="match status" value="1"/>
</dbReference>
<evidence type="ECO:0000313" key="2">
    <source>
        <dbReference type="EMBL" id="GAF42961.1"/>
    </source>
</evidence>
<sequence>MVIIGIDPHKSSFTAVAVNRSGATVGSRRFVVNAGTATALCEMVPPGLGQGRACRPPDIDSSIKANEAQMRDAVAAPTTTPQKVHGINTVRAAKLLGHIRDITRFPSADHFAGYTGTALLAASSGENTRHRLNTGGNRQLNSVLHTIAVCRARDPGPGRVYYQRKLDEGKTRAEARRALKRRLANVLYRPMRRDQQHAPPTAA</sequence>
<protein>
    <recommendedName>
        <fullName evidence="1">Transposase IS116/IS110/IS902 C-terminal domain-containing protein</fullName>
    </recommendedName>
</protein>
<dbReference type="InterPro" id="IPR003346">
    <property type="entry name" value="Transposase_20"/>
</dbReference>